<dbReference type="Gene3D" id="3.30.420.10">
    <property type="entry name" value="Ribonuclease H-like superfamily/Ribonuclease H"/>
    <property type="match status" value="1"/>
</dbReference>
<dbReference type="InterPro" id="IPR036875">
    <property type="entry name" value="Znf_CCHC_sf"/>
</dbReference>
<feature type="domain" description="Integrase catalytic" evidence="5">
    <location>
        <begin position="448"/>
        <end position="614"/>
    </location>
</feature>
<keyword evidence="1" id="KW-0645">Protease</keyword>
<dbReference type="GO" id="GO:0006508">
    <property type="term" value="P:proteolysis"/>
    <property type="evidence" value="ECO:0007669"/>
    <property type="project" value="UniProtKB-KW"/>
</dbReference>
<dbReference type="EMBL" id="JAHRHJ020000332">
    <property type="protein sequence ID" value="KAH9294173.1"/>
    <property type="molecule type" value="Genomic_DNA"/>
</dbReference>
<dbReference type="Pfam" id="PF25597">
    <property type="entry name" value="SH3_retrovirus"/>
    <property type="match status" value="1"/>
</dbReference>
<gene>
    <name evidence="6" type="ORF">KI387_040625</name>
</gene>
<dbReference type="SMART" id="SM00343">
    <property type="entry name" value="ZnF_C2HC"/>
    <property type="match status" value="1"/>
</dbReference>
<evidence type="ECO:0000259" key="4">
    <source>
        <dbReference type="PROSITE" id="PS50158"/>
    </source>
</evidence>
<evidence type="ECO:0000259" key="5">
    <source>
        <dbReference type="PROSITE" id="PS50994"/>
    </source>
</evidence>
<dbReference type="AlphaFoldDB" id="A0AA38F9B2"/>
<keyword evidence="2" id="KW-0863">Zinc-finger</keyword>
<dbReference type="Proteomes" id="UP000824469">
    <property type="component" value="Unassembled WGS sequence"/>
</dbReference>
<dbReference type="Pfam" id="PF00665">
    <property type="entry name" value="rve"/>
    <property type="match status" value="1"/>
</dbReference>
<keyword evidence="2" id="KW-0479">Metal-binding</keyword>
<feature type="region of interest" description="Disordered" evidence="3">
    <location>
        <begin position="171"/>
        <end position="211"/>
    </location>
</feature>
<dbReference type="GO" id="GO:0008233">
    <property type="term" value="F:peptidase activity"/>
    <property type="evidence" value="ECO:0007669"/>
    <property type="project" value="UniProtKB-KW"/>
</dbReference>
<dbReference type="Pfam" id="PF14223">
    <property type="entry name" value="Retrotran_gag_2"/>
    <property type="match status" value="1"/>
</dbReference>
<dbReference type="Pfam" id="PF22936">
    <property type="entry name" value="Pol_BBD"/>
    <property type="match status" value="1"/>
</dbReference>
<dbReference type="PROSITE" id="PS50994">
    <property type="entry name" value="INTEGRASE"/>
    <property type="match status" value="1"/>
</dbReference>
<evidence type="ECO:0000256" key="2">
    <source>
        <dbReference type="PROSITE-ProRule" id="PRU00047"/>
    </source>
</evidence>
<accession>A0AA38F9B2</accession>
<evidence type="ECO:0000256" key="3">
    <source>
        <dbReference type="SAM" id="MobiDB-lite"/>
    </source>
</evidence>
<feature type="domain" description="CCHC-type" evidence="4">
    <location>
        <begin position="215"/>
        <end position="228"/>
    </location>
</feature>
<dbReference type="SUPFAM" id="SSF53098">
    <property type="entry name" value="Ribonuclease H-like"/>
    <property type="match status" value="1"/>
</dbReference>
<dbReference type="InterPro" id="IPR001878">
    <property type="entry name" value="Znf_CCHC"/>
</dbReference>
<dbReference type="PROSITE" id="PS50158">
    <property type="entry name" value="ZF_CCHC"/>
    <property type="match status" value="1"/>
</dbReference>
<name>A0AA38F9B2_TAXCH</name>
<organism evidence="6 7">
    <name type="scientific">Taxus chinensis</name>
    <name type="common">Chinese yew</name>
    <name type="synonym">Taxus wallichiana var. chinensis</name>
    <dbReference type="NCBI Taxonomy" id="29808"/>
    <lineage>
        <taxon>Eukaryota</taxon>
        <taxon>Viridiplantae</taxon>
        <taxon>Streptophyta</taxon>
        <taxon>Embryophyta</taxon>
        <taxon>Tracheophyta</taxon>
        <taxon>Spermatophyta</taxon>
        <taxon>Pinopsida</taxon>
        <taxon>Pinidae</taxon>
        <taxon>Conifers II</taxon>
        <taxon>Cupressales</taxon>
        <taxon>Taxaceae</taxon>
        <taxon>Taxus</taxon>
    </lineage>
</organism>
<reference evidence="6 7" key="1">
    <citation type="journal article" date="2021" name="Nat. Plants">
        <title>The Taxus genome provides insights into paclitaxel biosynthesis.</title>
        <authorList>
            <person name="Xiong X."/>
            <person name="Gou J."/>
            <person name="Liao Q."/>
            <person name="Li Y."/>
            <person name="Zhou Q."/>
            <person name="Bi G."/>
            <person name="Li C."/>
            <person name="Du R."/>
            <person name="Wang X."/>
            <person name="Sun T."/>
            <person name="Guo L."/>
            <person name="Liang H."/>
            <person name="Lu P."/>
            <person name="Wu Y."/>
            <person name="Zhang Z."/>
            <person name="Ro D.K."/>
            <person name="Shang Y."/>
            <person name="Huang S."/>
            <person name="Yan J."/>
        </authorList>
    </citation>
    <scope>NUCLEOTIDE SEQUENCE [LARGE SCALE GENOMIC DNA]</scope>
    <source>
        <strain evidence="6">Ta-2019</strain>
    </source>
</reference>
<dbReference type="GO" id="GO:0008270">
    <property type="term" value="F:zinc ion binding"/>
    <property type="evidence" value="ECO:0007669"/>
    <property type="project" value="UniProtKB-KW"/>
</dbReference>
<dbReference type="InterPro" id="IPR054722">
    <property type="entry name" value="PolX-like_BBD"/>
</dbReference>
<protein>
    <recommendedName>
        <fullName evidence="8">Retrovirus-related Pol polyprotein from transposon TNT 1-94</fullName>
    </recommendedName>
</protein>
<keyword evidence="7" id="KW-1185">Reference proteome</keyword>
<dbReference type="OMA" id="NEHITIF"/>
<proteinExistence type="predicted"/>
<sequence length="740" mass="83341">MEDASGGLPISEGSLSTIERESFEASTMKDEEWDVLDQKALGMIRLCLEAMVAFNISMEKTTVDLMEKLGKLYEKPSASNKVYLMKSLFNMKMSDGDSVNDHLNEFNMVTNQLSSVGVSFDDEVRDLLILCSLPESWNTLVMVVSNSISGSNTLKFDDVIGVILSEEMRRKSTGESSGNALSVENRGRQKEKEKGPGHRGKSKKGRSKSRRRMVCWNCGKAGHAKKDCWSLKSGKDQQEGSKEENIAGDVLQDALILSLDSKLESWVLDSGASFHATPHRQYFQDYVQGNFGQVYLGDDEPCNIVGKGSVHVKLQNGNTWVLKNVRHVPSLRRNLISVGKLGDEGCMVIFTTDSWKVTKGSLVVARGKKVGTLYLSTVSTDPSSILATTGIDTTLWHHRLGHMSEKGMKILHSQGKLSDLKNIDLDFCEHCVYGKQKRVRFLKVGSTKKEHKLELVHTDVWGPTQVSSLGGSRYYVTFIDDATRKVWVYCIKKKSDVFNTFKKWKALVENETGLKLKCLRSDNGGEYCNNEFNNYCSQNGIRRVKTVPRTPQQNGVSERMNKTIMECARSMRLHVGFPLQFWVDAVDIVVYLINRGPSSALEGGVPEEAWTSKEVNYSFLKVFGCEAFVHIDKENRTKLEAKSKKCTFIGYGTDDFGFWLWSLDEKKIIRSRDVIFNERVMYREQLQDKKLEKSEYVALDEIKDREVLKGLENQQVGINPGTVGVDSVDQNQKNNKSLKI</sequence>
<keyword evidence="2" id="KW-0862">Zinc</keyword>
<dbReference type="GO" id="GO:0015074">
    <property type="term" value="P:DNA integration"/>
    <property type="evidence" value="ECO:0007669"/>
    <property type="project" value="InterPro"/>
</dbReference>
<keyword evidence="1" id="KW-0378">Hydrolase</keyword>
<dbReference type="InterPro" id="IPR036397">
    <property type="entry name" value="RNaseH_sf"/>
</dbReference>
<dbReference type="InterPro" id="IPR012337">
    <property type="entry name" value="RNaseH-like_sf"/>
</dbReference>
<feature type="compositionally biased region" description="Basic residues" evidence="3">
    <location>
        <begin position="197"/>
        <end position="211"/>
    </location>
</feature>
<evidence type="ECO:0000313" key="7">
    <source>
        <dbReference type="Proteomes" id="UP000824469"/>
    </source>
</evidence>
<dbReference type="InterPro" id="IPR025724">
    <property type="entry name" value="GAG-pre-integrase_dom"/>
</dbReference>
<comment type="caution">
    <text evidence="6">The sequence shown here is derived from an EMBL/GenBank/DDBJ whole genome shotgun (WGS) entry which is preliminary data.</text>
</comment>
<dbReference type="SUPFAM" id="SSF57756">
    <property type="entry name" value="Retrovirus zinc finger-like domains"/>
    <property type="match status" value="1"/>
</dbReference>
<dbReference type="GO" id="GO:0003676">
    <property type="term" value="F:nucleic acid binding"/>
    <property type="evidence" value="ECO:0007669"/>
    <property type="project" value="InterPro"/>
</dbReference>
<evidence type="ECO:0000313" key="6">
    <source>
        <dbReference type="EMBL" id="KAH9294173.1"/>
    </source>
</evidence>
<dbReference type="InterPro" id="IPR039537">
    <property type="entry name" value="Retrotran_Ty1/copia-like"/>
</dbReference>
<dbReference type="PANTHER" id="PTHR42648:SF28">
    <property type="entry name" value="TRANSPOSON-ENCODED PROTEIN WITH RIBONUCLEASE H-LIKE AND RETROVIRUS ZINC FINGER-LIKE DOMAINS"/>
    <property type="match status" value="1"/>
</dbReference>
<dbReference type="PANTHER" id="PTHR42648">
    <property type="entry name" value="TRANSPOSASE, PUTATIVE-RELATED"/>
    <property type="match status" value="1"/>
</dbReference>
<dbReference type="InterPro" id="IPR001584">
    <property type="entry name" value="Integrase_cat-core"/>
</dbReference>
<dbReference type="InterPro" id="IPR057670">
    <property type="entry name" value="SH3_retrovirus"/>
</dbReference>
<evidence type="ECO:0008006" key="8">
    <source>
        <dbReference type="Google" id="ProtNLM"/>
    </source>
</evidence>
<feature type="compositionally biased region" description="Basic and acidic residues" evidence="3">
    <location>
        <begin position="185"/>
        <end position="196"/>
    </location>
</feature>
<evidence type="ECO:0000256" key="1">
    <source>
        <dbReference type="ARBA" id="ARBA00022670"/>
    </source>
</evidence>
<dbReference type="Pfam" id="PF13976">
    <property type="entry name" value="gag_pre-integrs"/>
    <property type="match status" value="1"/>
</dbReference>